<proteinExistence type="predicted"/>
<sequence>MASLDSMLVGRLPLEYHQRKSRYKHHGRAEGKFPLPYYILGFSRWPF</sequence>
<protein>
    <submittedName>
        <fullName evidence="1">Uncharacterized protein</fullName>
    </submittedName>
</protein>
<dbReference type="EMBL" id="GGEC01072393">
    <property type="protein sequence ID" value="MBX52877.1"/>
    <property type="molecule type" value="Transcribed_RNA"/>
</dbReference>
<organism evidence="1">
    <name type="scientific">Rhizophora mucronata</name>
    <name type="common">Asiatic mangrove</name>
    <dbReference type="NCBI Taxonomy" id="61149"/>
    <lineage>
        <taxon>Eukaryota</taxon>
        <taxon>Viridiplantae</taxon>
        <taxon>Streptophyta</taxon>
        <taxon>Embryophyta</taxon>
        <taxon>Tracheophyta</taxon>
        <taxon>Spermatophyta</taxon>
        <taxon>Magnoliopsida</taxon>
        <taxon>eudicotyledons</taxon>
        <taxon>Gunneridae</taxon>
        <taxon>Pentapetalae</taxon>
        <taxon>rosids</taxon>
        <taxon>fabids</taxon>
        <taxon>Malpighiales</taxon>
        <taxon>Rhizophoraceae</taxon>
        <taxon>Rhizophora</taxon>
    </lineage>
</organism>
<accession>A0A2P2PDR1</accession>
<name>A0A2P2PDR1_RHIMU</name>
<reference evidence="1" key="1">
    <citation type="submission" date="2018-02" db="EMBL/GenBank/DDBJ databases">
        <title>Rhizophora mucronata_Transcriptome.</title>
        <authorList>
            <person name="Meera S.P."/>
            <person name="Sreeshan A."/>
            <person name="Augustine A."/>
        </authorList>
    </citation>
    <scope>NUCLEOTIDE SEQUENCE</scope>
    <source>
        <tissue evidence="1">Leaf</tissue>
    </source>
</reference>
<evidence type="ECO:0000313" key="1">
    <source>
        <dbReference type="EMBL" id="MBX52877.1"/>
    </source>
</evidence>
<dbReference type="AlphaFoldDB" id="A0A2P2PDR1"/>